<protein>
    <submittedName>
        <fullName evidence="1">Uncharacterized protein</fullName>
    </submittedName>
</protein>
<organism evidence="1 2">
    <name type="scientific">Morus notabilis</name>
    <dbReference type="NCBI Taxonomy" id="981085"/>
    <lineage>
        <taxon>Eukaryota</taxon>
        <taxon>Viridiplantae</taxon>
        <taxon>Streptophyta</taxon>
        <taxon>Embryophyta</taxon>
        <taxon>Tracheophyta</taxon>
        <taxon>Spermatophyta</taxon>
        <taxon>Magnoliopsida</taxon>
        <taxon>eudicotyledons</taxon>
        <taxon>Gunneridae</taxon>
        <taxon>Pentapetalae</taxon>
        <taxon>rosids</taxon>
        <taxon>fabids</taxon>
        <taxon>Rosales</taxon>
        <taxon>Moraceae</taxon>
        <taxon>Moreae</taxon>
        <taxon>Morus</taxon>
    </lineage>
</organism>
<keyword evidence="2" id="KW-1185">Reference proteome</keyword>
<evidence type="ECO:0000313" key="2">
    <source>
        <dbReference type="Proteomes" id="UP000030645"/>
    </source>
</evidence>
<dbReference type="Proteomes" id="UP000030645">
    <property type="component" value="Unassembled WGS sequence"/>
</dbReference>
<name>W9R4E8_9ROSA</name>
<proteinExistence type="predicted"/>
<gene>
    <name evidence="1" type="ORF">L484_003442</name>
</gene>
<accession>W9R4E8</accession>
<dbReference type="EMBL" id="KE344169">
    <property type="protein sequence ID" value="EXB54303.1"/>
    <property type="molecule type" value="Genomic_DNA"/>
</dbReference>
<reference evidence="2" key="1">
    <citation type="submission" date="2013-01" db="EMBL/GenBank/DDBJ databases">
        <title>Draft Genome Sequence of a Mulberry Tree, Morus notabilis C.K. Schneid.</title>
        <authorList>
            <person name="He N."/>
            <person name="Zhao S."/>
        </authorList>
    </citation>
    <scope>NUCLEOTIDE SEQUENCE</scope>
</reference>
<evidence type="ECO:0000313" key="1">
    <source>
        <dbReference type="EMBL" id="EXB54303.1"/>
    </source>
</evidence>
<sequence length="100" mass="11593">MHYWHRCNSKHSGKCSHLPPFARRNEQVIGKNRLLQELRNTKASLHASSLQRNISEYPWVTLNLPMVLENACKVDGYRIPNRQGTRVCETTIWSSNLTGF</sequence>
<dbReference type="AlphaFoldDB" id="W9R4E8"/>